<name>A0A7Y7PSG9_9BACT</name>
<dbReference type="EMBL" id="JABKAU010000054">
    <property type="protein sequence ID" value="NVO33221.1"/>
    <property type="molecule type" value="Genomic_DNA"/>
</dbReference>
<keyword evidence="2" id="KW-1185">Reference proteome</keyword>
<evidence type="ECO:0000313" key="1">
    <source>
        <dbReference type="EMBL" id="NVO33221.1"/>
    </source>
</evidence>
<sequence length="632" mass="70134">MTLDQAIARIRPLIAGQLTHPDYVRCREHAELCRQLQSGNVAGLLRRFRLNESEEQYLVRQQLTVSTVPAVWHELRTPFYQVAQLSGADVVRRFDYPDTLTDDERVRLTALLTQAVDRYYAEEPMEEFFAERVVKGIAMTDPNAWLLTTFADFDFRTERARPYPVLLYTEAVVDFTRQAGRVSSMTARLPVSRPEASQPGFRYACYLENELLDYWPVLRTAEGSPLPTLPEGATVVDTINDAATDEPTHQARVVRHGAGRVPAEPIGYEPDEETEGRTFVSPLNPAICFLLKELNTGSELDIVMNRVTHPHKTQYVPPCPGLPADGGCVNGMAPNGPKTCGICHGTGISPISTSALEVNTFPLPKDPQDLKFKLSDMVHFSAPPVEIPRFQVEYQQQLVRRAQRTLFNTETLTQTTTARTATERLADNAQKNTALFPMARAISRWYVHHALVCAAAVDAFRPGLRIAYEQPKTLIPPALEDLEAAFADAVKAGLPAMYLEDKYKDLVRRRYADDPQARQRMEVRMRFVPFLGMSEDFVLKLAGSGYITAEQRVLRTHQDSIFYAVELKAPNFYQLAPAAQQALVDTEVAALVGQLVTSAPPAGGGSGATFPRAVLAAPVVMPEPVAAEPVAV</sequence>
<evidence type="ECO:0000313" key="2">
    <source>
        <dbReference type="Proteomes" id="UP000565521"/>
    </source>
</evidence>
<proteinExistence type="predicted"/>
<comment type="caution">
    <text evidence="1">The sequence shown here is derived from an EMBL/GenBank/DDBJ whole genome shotgun (WGS) entry which is preliminary data.</text>
</comment>
<organism evidence="1 2">
    <name type="scientific">Hymenobacter lapidiphilus</name>
    <dbReference type="NCBI Taxonomy" id="2608003"/>
    <lineage>
        <taxon>Bacteria</taxon>
        <taxon>Pseudomonadati</taxon>
        <taxon>Bacteroidota</taxon>
        <taxon>Cytophagia</taxon>
        <taxon>Cytophagales</taxon>
        <taxon>Hymenobacteraceae</taxon>
        <taxon>Hymenobacter</taxon>
    </lineage>
</organism>
<gene>
    <name evidence="1" type="ORF">HW554_18600</name>
</gene>
<dbReference type="RefSeq" id="WP_176910055.1">
    <property type="nucleotide sequence ID" value="NZ_JABKAU010000054.1"/>
</dbReference>
<accession>A0A7Y7PSG9</accession>
<protein>
    <submittedName>
        <fullName evidence="1">Uncharacterized protein</fullName>
    </submittedName>
</protein>
<dbReference type="Proteomes" id="UP000565521">
    <property type="component" value="Unassembled WGS sequence"/>
</dbReference>
<reference evidence="1 2" key="1">
    <citation type="submission" date="2020-05" db="EMBL/GenBank/DDBJ databases">
        <title>Hymenobacter terrestris sp. nov. and Hymenobacter lapidiphilus sp. nov., isolated from regoliths in Antarctica.</title>
        <authorList>
            <person name="Sedlacek I."/>
            <person name="Pantucek R."/>
            <person name="Zeman M."/>
            <person name="Holochova P."/>
            <person name="Kralova S."/>
            <person name="Stankova E."/>
            <person name="Sedo O."/>
            <person name="Micenkova L."/>
            <person name="Svec P."/>
            <person name="Gupta V."/>
            <person name="Sood U."/>
            <person name="Korpole U.S."/>
            <person name="Lal R."/>
        </authorList>
    </citation>
    <scope>NUCLEOTIDE SEQUENCE [LARGE SCALE GENOMIC DNA]</scope>
    <source>
        <strain evidence="1 2">P5342</strain>
    </source>
</reference>
<dbReference type="AlphaFoldDB" id="A0A7Y7PSG9"/>